<gene>
    <name evidence="1" type="ordered locus">CMS0498</name>
</gene>
<evidence type="ECO:0000313" key="1">
    <source>
        <dbReference type="EMBL" id="CAQ00618.1"/>
    </source>
</evidence>
<dbReference type="STRING" id="31964.CMS0498"/>
<organism evidence="1 2">
    <name type="scientific">Clavibacter sepedonicus</name>
    <name type="common">Clavibacter michiganensis subsp. sepedonicus</name>
    <dbReference type="NCBI Taxonomy" id="31964"/>
    <lineage>
        <taxon>Bacteria</taxon>
        <taxon>Bacillati</taxon>
        <taxon>Actinomycetota</taxon>
        <taxon>Actinomycetes</taxon>
        <taxon>Micrococcales</taxon>
        <taxon>Microbacteriaceae</taxon>
        <taxon>Clavibacter</taxon>
    </lineage>
</organism>
<evidence type="ECO:0000313" key="2">
    <source>
        <dbReference type="Proteomes" id="UP000001318"/>
    </source>
</evidence>
<proteinExistence type="predicted"/>
<name>B0RD20_CLASE</name>
<protein>
    <submittedName>
        <fullName evidence="1">Uncharacterized protein</fullName>
    </submittedName>
</protein>
<dbReference type="AlphaFoldDB" id="B0RD20"/>
<reference evidence="1 2" key="1">
    <citation type="journal article" date="2008" name="J. Bacteriol.">
        <title>Genome of the actinomycete plant pathogen Clavibacter michiganensis subsp. sepedonicus suggests recent niche adaptation.</title>
        <authorList>
            <person name="Bentley S.D."/>
            <person name="Corton C."/>
            <person name="Brown S.E."/>
            <person name="Barron A."/>
            <person name="Clark L."/>
            <person name="Doggett J."/>
            <person name="Harris B."/>
            <person name="Ormond D."/>
            <person name="Quail M.A."/>
            <person name="May G."/>
            <person name="Francis D."/>
            <person name="Knudson D."/>
            <person name="Parkhill J."/>
            <person name="Ishimaru C.A."/>
        </authorList>
    </citation>
    <scope>NUCLEOTIDE SEQUENCE [LARGE SCALE GENOMIC DNA]</scope>
    <source>
        <strain evidence="2">ATCC 33113 / DSM 20744 / JCM 9667 / LMG 2889 / ICMP 2535 / C-1</strain>
    </source>
</reference>
<dbReference type="EMBL" id="AM849034">
    <property type="protein sequence ID" value="CAQ00618.1"/>
    <property type="molecule type" value="Genomic_DNA"/>
</dbReference>
<dbReference type="KEGG" id="cms:CMS0498"/>
<dbReference type="HOGENOM" id="CLU_2192359_0_0_11"/>
<dbReference type="Proteomes" id="UP000001318">
    <property type="component" value="Chromosome"/>
</dbReference>
<sequence length="108" mass="11071">MAASALTDTNTGSEHIFFAFGYGVYAVLAPSEQTHILKTVDDHADDAVAAVCAKRGDLCAFGTGAVASLVATMTSPQGTHAVPCLATEDYRLVLKGPGASKCVAHTES</sequence>
<keyword evidence="2" id="KW-1185">Reference proteome</keyword>
<accession>B0RD20</accession>